<accession>A2DXP0</accession>
<dbReference type="Proteomes" id="UP000001542">
    <property type="component" value="Unassembled WGS sequence"/>
</dbReference>
<organism evidence="1 2">
    <name type="scientific">Trichomonas vaginalis (strain ATCC PRA-98 / G3)</name>
    <dbReference type="NCBI Taxonomy" id="412133"/>
    <lineage>
        <taxon>Eukaryota</taxon>
        <taxon>Metamonada</taxon>
        <taxon>Parabasalia</taxon>
        <taxon>Trichomonadida</taxon>
        <taxon>Trichomonadidae</taxon>
        <taxon>Trichomonas</taxon>
    </lineage>
</organism>
<gene>
    <name evidence="1" type="ORF">TVAG_411350</name>
</gene>
<dbReference type="InterPro" id="IPR032710">
    <property type="entry name" value="NTF2-like_dom_sf"/>
</dbReference>
<dbReference type="VEuPathDB" id="TrichDB:TVAG_411350"/>
<dbReference type="InParanoid" id="A2DXP0"/>
<protein>
    <submittedName>
        <fullName evidence="1">Uncharacterized protein</fullName>
    </submittedName>
</protein>
<reference evidence="1" key="1">
    <citation type="submission" date="2006-10" db="EMBL/GenBank/DDBJ databases">
        <authorList>
            <person name="Amadeo P."/>
            <person name="Zhao Q."/>
            <person name="Wortman J."/>
            <person name="Fraser-Liggett C."/>
            <person name="Carlton J."/>
        </authorList>
    </citation>
    <scope>NUCLEOTIDE SEQUENCE</scope>
    <source>
        <strain evidence="1">G3</strain>
    </source>
</reference>
<keyword evidence="2" id="KW-1185">Reference proteome</keyword>
<dbReference type="EMBL" id="DS113264">
    <property type="protein sequence ID" value="EAY14869.1"/>
    <property type="molecule type" value="Genomic_DNA"/>
</dbReference>
<evidence type="ECO:0000313" key="2">
    <source>
        <dbReference type="Proteomes" id="UP000001542"/>
    </source>
</evidence>
<dbReference type="RefSeq" id="XP_001327092.1">
    <property type="nucleotide sequence ID" value="XM_001327057.1"/>
</dbReference>
<sequence>MSNSRKEFLVALYTSQSNVPVNEFIIDKLKSINNYQPEYNLQAGDLKFVRARNPDSLNKLITISSVSGTPPFIAASCQRSYAENLYNSFSDFSQYVQGDLVDFSKVNTKEPFFIVGQYLLFLAARFCWKSGVIENIRRISFANKKLQNTILAKGIKNYFPNVEFVQFARNNIKSPKQIGTDVTYIFDEDDERFTGVPQFNEYIPYPKPPPAYEYINDIPVNSFQPLEVVGGDYTYHDPESQITYEDYKAKVVYPDDDPLYDFLCRYVQSLQDNIERISRYYSETAVFSMHIDDSPPESPLQRYARFSRNMVQSLDTDYLCQGLDQINDAYNILFPAGIRNKVTDLRIVPLYKGLFAIAMSGVLTNEYDELLLFEKSMSIGIEGNTVLITNDHLFLHEEK</sequence>
<evidence type="ECO:0000313" key="1">
    <source>
        <dbReference type="EMBL" id="EAY14869.1"/>
    </source>
</evidence>
<dbReference type="VEuPathDB" id="TrichDB:TVAGG3_0047570"/>
<proteinExistence type="predicted"/>
<dbReference type="Gene3D" id="3.10.450.50">
    <property type="match status" value="1"/>
</dbReference>
<dbReference type="SUPFAM" id="SSF54427">
    <property type="entry name" value="NTF2-like"/>
    <property type="match status" value="1"/>
</dbReference>
<name>A2DXP0_TRIV3</name>
<reference evidence="1" key="2">
    <citation type="journal article" date="2007" name="Science">
        <title>Draft genome sequence of the sexually transmitted pathogen Trichomonas vaginalis.</title>
        <authorList>
            <person name="Carlton J.M."/>
            <person name="Hirt R.P."/>
            <person name="Silva J.C."/>
            <person name="Delcher A.L."/>
            <person name="Schatz M."/>
            <person name="Zhao Q."/>
            <person name="Wortman J.R."/>
            <person name="Bidwell S.L."/>
            <person name="Alsmark U.C.M."/>
            <person name="Besteiro S."/>
            <person name="Sicheritz-Ponten T."/>
            <person name="Noel C.J."/>
            <person name="Dacks J.B."/>
            <person name="Foster P.G."/>
            <person name="Simillion C."/>
            <person name="Van de Peer Y."/>
            <person name="Miranda-Saavedra D."/>
            <person name="Barton G.J."/>
            <person name="Westrop G.D."/>
            <person name="Mueller S."/>
            <person name="Dessi D."/>
            <person name="Fiori P.L."/>
            <person name="Ren Q."/>
            <person name="Paulsen I."/>
            <person name="Zhang H."/>
            <person name="Bastida-Corcuera F.D."/>
            <person name="Simoes-Barbosa A."/>
            <person name="Brown M.T."/>
            <person name="Hayes R.D."/>
            <person name="Mukherjee M."/>
            <person name="Okumura C.Y."/>
            <person name="Schneider R."/>
            <person name="Smith A.J."/>
            <person name="Vanacova S."/>
            <person name="Villalvazo M."/>
            <person name="Haas B.J."/>
            <person name="Pertea M."/>
            <person name="Feldblyum T.V."/>
            <person name="Utterback T.R."/>
            <person name="Shu C.L."/>
            <person name="Osoegawa K."/>
            <person name="de Jong P.J."/>
            <person name="Hrdy I."/>
            <person name="Horvathova L."/>
            <person name="Zubacova Z."/>
            <person name="Dolezal P."/>
            <person name="Malik S.B."/>
            <person name="Logsdon J.M. Jr."/>
            <person name="Henze K."/>
            <person name="Gupta A."/>
            <person name="Wang C.C."/>
            <person name="Dunne R.L."/>
            <person name="Upcroft J.A."/>
            <person name="Upcroft P."/>
            <person name="White O."/>
            <person name="Salzberg S.L."/>
            <person name="Tang P."/>
            <person name="Chiu C.-H."/>
            <person name="Lee Y.-S."/>
            <person name="Embley T.M."/>
            <person name="Coombs G.H."/>
            <person name="Mottram J.C."/>
            <person name="Tachezy J."/>
            <person name="Fraser-Liggett C.M."/>
            <person name="Johnson P.J."/>
        </authorList>
    </citation>
    <scope>NUCLEOTIDE SEQUENCE [LARGE SCALE GENOMIC DNA]</scope>
    <source>
        <strain evidence="1">G3</strain>
    </source>
</reference>
<dbReference type="AlphaFoldDB" id="A2DXP0"/>
<dbReference type="KEGG" id="tva:4772868"/>